<protein>
    <submittedName>
        <fullName evidence="2">Hemerythrin domain-containing protein</fullName>
    </submittedName>
</protein>
<dbReference type="Pfam" id="PF01814">
    <property type="entry name" value="Hemerythrin"/>
    <property type="match status" value="1"/>
</dbReference>
<proteinExistence type="predicted"/>
<dbReference type="Gene3D" id="1.20.120.520">
    <property type="entry name" value="nmb1532 protein domain like"/>
    <property type="match status" value="1"/>
</dbReference>
<dbReference type="InterPro" id="IPR012312">
    <property type="entry name" value="Hemerythrin-like"/>
</dbReference>
<reference evidence="2 3" key="1">
    <citation type="submission" date="2018-06" db="EMBL/GenBank/DDBJ databases">
        <title>Draft Whole-Genome Sequence of the purple photosynthetic bacterium Rhodospeudomonas palustris XCP.</title>
        <authorList>
            <person name="Rayyan A."/>
            <person name="Meyer T.E."/>
            <person name="Kyndt J.A."/>
        </authorList>
    </citation>
    <scope>NUCLEOTIDE SEQUENCE [LARGE SCALE GENOMIC DNA]</scope>
    <source>
        <strain evidence="2 3">XCP</strain>
    </source>
</reference>
<evidence type="ECO:0000259" key="1">
    <source>
        <dbReference type="Pfam" id="PF01814"/>
    </source>
</evidence>
<evidence type="ECO:0000313" key="3">
    <source>
        <dbReference type="Proteomes" id="UP000248134"/>
    </source>
</evidence>
<dbReference type="OrthoDB" id="7356699at2"/>
<organism evidence="2 3">
    <name type="scientific">Rhodopseudomonas palustris</name>
    <dbReference type="NCBI Taxonomy" id="1076"/>
    <lineage>
        <taxon>Bacteria</taxon>
        <taxon>Pseudomonadati</taxon>
        <taxon>Pseudomonadota</taxon>
        <taxon>Alphaproteobacteria</taxon>
        <taxon>Hyphomicrobiales</taxon>
        <taxon>Nitrobacteraceae</taxon>
        <taxon>Rhodopseudomonas</taxon>
    </lineage>
</organism>
<comment type="caution">
    <text evidence="2">The sequence shown here is derived from an EMBL/GenBank/DDBJ whole genome shotgun (WGS) entry which is preliminary data.</text>
</comment>
<feature type="domain" description="Hemerythrin-like" evidence="1">
    <location>
        <begin position="6"/>
        <end position="143"/>
    </location>
</feature>
<name>A0A323UIZ0_RHOPL</name>
<accession>A0A323UIZ0</accession>
<evidence type="ECO:0000313" key="2">
    <source>
        <dbReference type="EMBL" id="PZA13022.1"/>
    </source>
</evidence>
<dbReference type="EMBL" id="QKQS01000008">
    <property type="protein sequence ID" value="PZA13022.1"/>
    <property type="molecule type" value="Genomic_DNA"/>
</dbReference>
<sequence>MFANRISHTLHDEHRATIALMERLEAAISRRQPISIADSAGALLLADLAAAIEADTLRHFDFEETQLFTMFDSVGDQLIGDHLTEEHSFMRPLGDKLIALARAAQAGGFDAESWREFSRAGAELVQRMVVHVQKEEMALLPLLDQTLDDATEARLYDAYVRASQRAEAT</sequence>
<dbReference type="Proteomes" id="UP000248134">
    <property type="component" value="Unassembled WGS sequence"/>
</dbReference>
<dbReference type="RefSeq" id="WP_110785103.1">
    <property type="nucleotide sequence ID" value="NZ_QKQS01000008.1"/>
</dbReference>
<gene>
    <name evidence="2" type="ORF">DNX69_06025</name>
</gene>
<dbReference type="AlphaFoldDB" id="A0A323UIZ0"/>